<feature type="domain" description="Acyl-CoA oxidase/dehydrogenase middle" evidence="7">
    <location>
        <begin position="133"/>
        <end position="223"/>
    </location>
</feature>
<dbReference type="Gene3D" id="1.10.540.10">
    <property type="entry name" value="Acyl-CoA dehydrogenase/oxidase, N-terminal domain"/>
    <property type="match status" value="1"/>
</dbReference>
<evidence type="ECO:0000256" key="2">
    <source>
        <dbReference type="ARBA" id="ARBA00009347"/>
    </source>
</evidence>
<proteinExistence type="inferred from homology"/>
<dbReference type="PANTHER" id="PTHR43884:SF12">
    <property type="entry name" value="ISOVALERYL-COA DEHYDROGENASE, MITOCHONDRIAL-RELATED"/>
    <property type="match status" value="1"/>
</dbReference>
<dbReference type="Gene3D" id="2.40.110.10">
    <property type="entry name" value="Butyryl-CoA Dehydrogenase, subunit A, domain 2"/>
    <property type="match status" value="1"/>
</dbReference>
<dbReference type="RefSeq" id="WP_009949954.1">
    <property type="nucleotide sequence ID" value="NZ_BAAAGS010000060.1"/>
</dbReference>
<evidence type="ECO:0000256" key="4">
    <source>
        <dbReference type="ARBA" id="ARBA00022827"/>
    </source>
</evidence>
<gene>
    <name evidence="9" type="ORF">GCM10009533_59070</name>
</gene>
<sequence>MTSTLDHPADGADADDLARNDLLDSVNAFAARHLAPGALARAHDPRYPWDIAATLGEQGLLGLTISEEDGGQGAGLRTAVAVIQAVAQHCPKSADILQAGNFGAIRTFAQFGTAEQKAAYLPDLLAGRGLLSLGMSEPEAGSAATELTTSAVEDGDDLVVNGTKIWGTHSVDATLFLVYVRFGPGTRNIGSVLVERGDPGFQVGEPSAYMSGETWAQLYFDDCRIPKSRILLGPGGFKKQMSGFNVERIGNASRSLALGRLAFDLAREHVSHRTQFGRTLNEFQGVQWTFAEAAVALDAADALLARAVANAEDGLPSAYETTVAKYAANTAGFQAADAAMQMMGALGYSTESLVEYCQRRTRGWMIAGGSLEMMKNRIAEEIFGRRFPQRAAS</sequence>
<dbReference type="SUPFAM" id="SSF47203">
    <property type="entry name" value="Acyl-CoA dehydrogenase C-terminal domain-like"/>
    <property type="match status" value="1"/>
</dbReference>
<evidence type="ECO:0000259" key="6">
    <source>
        <dbReference type="Pfam" id="PF00441"/>
    </source>
</evidence>
<keyword evidence="10" id="KW-1185">Reference proteome</keyword>
<evidence type="ECO:0000256" key="1">
    <source>
        <dbReference type="ARBA" id="ARBA00001974"/>
    </source>
</evidence>
<dbReference type="InterPro" id="IPR009100">
    <property type="entry name" value="AcylCoA_DH/oxidase_NM_dom_sf"/>
</dbReference>
<dbReference type="InterPro" id="IPR036250">
    <property type="entry name" value="AcylCo_DH-like_C"/>
</dbReference>
<comment type="cofactor">
    <cofactor evidence="1 5">
        <name>FAD</name>
        <dbReference type="ChEBI" id="CHEBI:57692"/>
    </cofactor>
</comment>
<dbReference type="Pfam" id="PF00441">
    <property type="entry name" value="Acyl-CoA_dh_1"/>
    <property type="match status" value="1"/>
</dbReference>
<dbReference type="SUPFAM" id="SSF56645">
    <property type="entry name" value="Acyl-CoA dehydrogenase NM domain-like"/>
    <property type="match status" value="1"/>
</dbReference>
<dbReference type="InterPro" id="IPR009075">
    <property type="entry name" value="AcylCo_DH/oxidase_C"/>
</dbReference>
<protein>
    <submittedName>
        <fullName evidence="9">Acyl-CoA dehydrogenase</fullName>
    </submittedName>
</protein>
<evidence type="ECO:0000256" key="3">
    <source>
        <dbReference type="ARBA" id="ARBA00022630"/>
    </source>
</evidence>
<feature type="domain" description="Acyl-CoA dehydrogenase/oxidase N-terminal" evidence="8">
    <location>
        <begin position="21"/>
        <end position="127"/>
    </location>
</feature>
<dbReference type="InterPro" id="IPR037069">
    <property type="entry name" value="AcylCoA_DH/ox_N_sf"/>
</dbReference>
<dbReference type="PANTHER" id="PTHR43884">
    <property type="entry name" value="ACYL-COA DEHYDROGENASE"/>
    <property type="match status" value="1"/>
</dbReference>
<dbReference type="InterPro" id="IPR013786">
    <property type="entry name" value="AcylCoA_DH/ox_N"/>
</dbReference>
<reference evidence="9 10" key="1">
    <citation type="journal article" date="2019" name="Int. J. Syst. Evol. Microbiol.">
        <title>The Global Catalogue of Microorganisms (GCM) 10K type strain sequencing project: providing services to taxonomists for standard genome sequencing and annotation.</title>
        <authorList>
            <consortium name="The Broad Institute Genomics Platform"/>
            <consortium name="The Broad Institute Genome Sequencing Center for Infectious Disease"/>
            <person name="Wu L."/>
            <person name="Ma J."/>
        </authorList>
    </citation>
    <scope>NUCLEOTIDE SEQUENCE [LARGE SCALE GENOMIC DNA]</scope>
    <source>
        <strain evidence="9 10">JCM 10303</strain>
    </source>
</reference>
<evidence type="ECO:0000256" key="5">
    <source>
        <dbReference type="RuleBase" id="RU362125"/>
    </source>
</evidence>
<keyword evidence="3 5" id="KW-0285">Flavoprotein</keyword>
<evidence type="ECO:0000259" key="8">
    <source>
        <dbReference type="Pfam" id="PF02771"/>
    </source>
</evidence>
<dbReference type="EMBL" id="BAAAGS010000060">
    <property type="protein sequence ID" value="GAA0553191.1"/>
    <property type="molecule type" value="Genomic_DNA"/>
</dbReference>
<name>A0ABN1DW15_SACER</name>
<dbReference type="InterPro" id="IPR046373">
    <property type="entry name" value="Acyl-CoA_Oxase/DH_mid-dom_sf"/>
</dbReference>
<dbReference type="InterPro" id="IPR006091">
    <property type="entry name" value="Acyl-CoA_Oxase/DH_mid-dom"/>
</dbReference>
<dbReference type="Pfam" id="PF02770">
    <property type="entry name" value="Acyl-CoA_dh_M"/>
    <property type="match status" value="1"/>
</dbReference>
<dbReference type="Gene3D" id="1.20.140.10">
    <property type="entry name" value="Butyryl-CoA Dehydrogenase, subunit A, domain 3"/>
    <property type="match status" value="1"/>
</dbReference>
<evidence type="ECO:0000313" key="10">
    <source>
        <dbReference type="Proteomes" id="UP001500729"/>
    </source>
</evidence>
<keyword evidence="4 5" id="KW-0274">FAD</keyword>
<comment type="caution">
    <text evidence="9">The sequence shown here is derived from an EMBL/GenBank/DDBJ whole genome shotgun (WGS) entry which is preliminary data.</text>
</comment>
<dbReference type="CDD" id="cd00567">
    <property type="entry name" value="ACAD"/>
    <property type="match status" value="1"/>
</dbReference>
<accession>A0ABN1DW15</accession>
<dbReference type="Proteomes" id="UP001500729">
    <property type="component" value="Unassembled WGS sequence"/>
</dbReference>
<keyword evidence="5" id="KW-0560">Oxidoreductase</keyword>
<comment type="similarity">
    <text evidence="2 5">Belongs to the acyl-CoA dehydrogenase family.</text>
</comment>
<evidence type="ECO:0000259" key="7">
    <source>
        <dbReference type="Pfam" id="PF02770"/>
    </source>
</evidence>
<evidence type="ECO:0000313" key="9">
    <source>
        <dbReference type="EMBL" id="GAA0553191.1"/>
    </source>
</evidence>
<dbReference type="Pfam" id="PF02771">
    <property type="entry name" value="Acyl-CoA_dh_N"/>
    <property type="match status" value="1"/>
</dbReference>
<feature type="domain" description="Acyl-CoA dehydrogenase/oxidase C-terminal" evidence="6">
    <location>
        <begin position="236"/>
        <end position="382"/>
    </location>
</feature>
<organism evidence="9 10">
    <name type="scientific">Saccharopolyspora erythraea</name>
    <name type="common">Streptomyces erythraeus</name>
    <dbReference type="NCBI Taxonomy" id="1836"/>
    <lineage>
        <taxon>Bacteria</taxon>
        <taxon>Bacillati</taxon>
        <taxon>Actinomycetota</taxon>
        <taxon>Actinomycetes</taxon>
        <taxon>Pseudonocardiales</taxon>
        <taxon>Pseudonocardiaceae</taxon>
        <taxon>Saccharopolyspora</taxon>
    </lineage>
</organism>